<name>C4GCL7_9FIRM</name>
<feature type="transmembrane region" description="Helical" evidence="1">
    <location>
        <begin position="21"/>
        <end position="41"/>
    </location>
</feature>
<dbReference type="AlphaFoldDB" id="C4GCL7"/>
<evidence type="ECO:0000256" key="1">
    <source>
        <dbReference type="SAM" id="Phobius"/>
    </source>
</evidence>
<evidence type="ECO:0000313" key="2">
    <source>
        <dbReference type="EMBL" id="EEP27717.1"/>
    </source>
</evidence>
<dbReference type="HOGENOM" id="CLU_605328_0_0_9"/>
<proteinExistence type="predicted"/>
<feature type="transmembrane region" description="Helical" evidence="1">
    <location>
        <begin position="277"/>
        <end position="298"/>
    </location>
</feature>
<keyword evidence="3" id="KW-1185">Reference proteome</keyword>
<accession>C4GCL7</accession>
<reference evidence="2" key="1">
    <citation type="submission" date="2009-04" db="EMBL/GenBank/DDBJ databases">
        <authorList>
            <person name="Weinstock G."/>
            <person name="Sodergren E."/>
            <person name="Clifton S."/>
            <person name="Fulton L."/>
            <person name="Fulton B."/>
            <person name="Courtney L."/>
            <person name="Fronick C."/>
            <person name="Harrison M."/>
            <person name="Strong C."/>
            <person name="Farmer C."/>
            <person name="Delahaunty K."/>
            <person name="Markovic C."/>
            <person name="Hall O."/>
            <person name="Minx P."/>
            <person name="Tomlinson C."/>
            <person name="Mitreva M."/>
            <person name="Nelson J."/>
            <person name="Hou S."/>
            <person name="Wollam A."/>
            <person name="Pepin K.H."/>
            <person name="Johnson M."/>
            <person name="Bhonagiri V."/>
            <person name="Nash W.E."/>
            <person name="Warren W."/>
            <person name="Chinwalla A."/>
            <person name="Mardis E.R."/>
            <person name="Wilson R.K."/>
        </authorList>
    </citation>
    <scope>NUCLEOTIDE SEQUENCE [LARGE SCALE GENOMIC DNA]</scope>
    <source>
        <strain evidence="2">DSM 14600</strain>
    </source>
</reference>
<keyword evidence="1" id="KW-0812">Transmembrane</keyword>
<dbReference type="Proteomes" id="UP000003494">
    <property type="component" value="Unassembled WGS sequence"/>
</dbReference>
<dbReference type="EMBL" id="ACIP02000004">
    <property type="protein sequence ID" value="EEP27717.1"/>
    <property type="molecule type" value="Genomic_DNA"/>
</dbReference>
<organism evidence="2 3">
    <name type="scientific">Shuttleworthella satelles DSM 14600</name>
    <dbReference type="NCBI Taxonomy" id="626523"/>
    <lineage>
        <taxon>Bacteria</taxon>
        <taxon>Bacillati</taxon>
        <taxon>Bacillota</taxon>
        <taxon>Clostridia</taxon>
        <taxon>Lachnospirales</taxon>
        <taxon>Lachnospiraceae</taxon>
        <taxon>Shuttleworthella</taxon>
    </lineage>
</organism>
<gene>
    <name evidence="2" type="ORF">GCWU000342_01711</name>
</gene>
<evidence type="ECO:0008006" key="4">
    <source>
        <dbReference type="Google" id="ProtNLM"/>
    </source>
</evidence>
<dbReference type="RefSeq" id="WP_006906706.1">
    <property type="nucleotide sequence ID" value="NZ_GG665867.1"/>
</dbReference>
<comment type="caution">
    <text evidence="2">The sequence shown here is derived from an EMBL/GenBank/DDBJ whole genome shotgun (WGS) entry which is preliminary data.</text>
</comment>
<keyword evidence="1" id="KW-0472">Membrane</keyword>
<evidence type="ECO:0000313" key="3">
    <source>
        <dbReference type="Proteomes" id="UP000003494"/>
    </source>
</evidence>
<keyword evidence="1" id="KW-1133">Transmembrane helix</keyword>
<dbReference type="STRING" id="626523.GCWU000342_01711"/>
<sequence>MRENQSRNGRAISLTAIFREYCIHWKALVLACLVLGSALTITDYRSRMAGYQVQAAKAGRVQKSDLEARLSDAEKGDVMRALDLNTHLQERVSYQRQNLVNQLNPYHEEYLEIHYLIGARISSAQLISYLQSADFKSRLAVALFSQVYPKSDSRYVQELIDVRTGTFDELGDVGLTIGVKLTDESLRQKILDSIDAYMEKTYQMTHTDEKETIRVDQELARAQVEGEAFLLQMNQQSQELRARLSDDQSKLYQMYVENRQDIVTKAPEMPQADPRQFAIGLFLGAIADLALLCIYLMFSQTLREPEELQEIWNLPLLGKSMQRQARGVRKLLFSGAAYRYFQGKYADEEQAMADAARQICCSCNLRGIDHLELVPIGKTIEKENRKLLELLSEKGIHMTIRDVEEGNGGCRAGTAVVISVAGRGARYMEIDRALTDLDAAGVDLLGAFYAEA</sequence>
<protein>
    <recommendedName>
        <fullName evidence="4">Chain length determinant protein</fullName>
    </recommendedName>
</protein>